<dbReference type="GO" id="GO:0005886">
    <property type="term" value="C:plasma membrane"/>
    <property type="evidence" value="ECO:0007669"/>
    <property type="project" value="UniProtKB-SubCell"/>
</dbReference>
<sequence length="294" mass="33312">MNILAGKRSAPYRYLLPTIALMVVFMVVPIFMVISYSFADKAVISKNPSFVGLENYYKLFKDSSYWKSVYNTIVFVSVSVIAHLVIGMLFAMLLNSKYFSVRTKTIARVIYILPWVFTASVVAILWKLMLQPSGIINYILSLFPHVNRDTEWLSDRAIALPVICFINIWCGYPFYMISILAGLQGISEDLYESAAIDGANDIKRFFSITIPQLKPILISIAMLDFIWTLQSFNVIWMLTGGGPVNSTQTLSIYIYKLAFQKVDYSMAATSATILLLVCVIVAIFYVRQQKKVRS</sequence>
<keyword evidence="4 7" id="KW-0812">Transmembrane</keyword>
<dbReference type="InterPro" id="IPR035906">
    <property type="entry name" value="MetI-like_sf"/>
</dbReference>
<evidence type="ECO:0000256" key="4">
    <source>
        <dbReference type="ARBA" id="ARBA00022692"/>
    </source>
</evidence>
<reference evidence="8 9" key="1">
    <citation type="submission" date="2018-09" db="EMBL/GenBank/DDBJ databases">
        <title>Genome sequencing of Lachnoanaerobaculum umeaense DSM 23576.</title>
        <authorList>
            <person name="Kook J.-K."/>
            <person name="Park S.-N."/>
            <person name="Lim Y.K."/>
        </authorList>
    </citation>
    <scope>NUCLEOTIDE SEQUENCE [LARGE SCALE GENOMIC DNA]</scope>
    <source>
        <strain evidence="9">DSM 23576 \ CCUG 58757</strain>
    </source>
</reference>
<feature type="transmembrane region" description="Helical" evidence="7">
    <location>
        <begin position="106"/>
        <end position="126"/>
    </location>
</feature>
<evidence type="ECO:0000256" key="6">
    <source>
        <dbReference type="ARBA" id="ARBA00023136"/>
    </source>
</evidence>
<dbReference type="InterPro" id="IPR051393">
    <property type="entry name" value="ABC_transporter_permease"/>
</dbReference>
<dbReference type="KEGG" id="lua:D4A81_12745"/>
<dbReference type="CDD" id="cd06261">
    <property type="entry name" value="TM_PBP2"/>
    <property type="match status" value="1"/>
</dbReference>
<comment type="subcellular location">
    <subcellularLocation>
        <location evidence="1 7">Cell membrane</location>
        <topology evidence="1 7">Multi-pass membrane protein</topology>
    </subcellularLocation>
</comment>
<feature type="transmembrane region" description="Helical" evidence="7">
    <location>
        <begin position="216"/>
        <end position="238"/>
    </location>
</feature>
<dbReference type="EMBL" id="CP032364">
    <property type="protein sequence ID" value="AYB00721.1"/>
    <property type="molecule type" value="Genomic_DNA"/>
</dbReference>
<feature type="transmembrane region" description="Helical" evidence="7">
    <location>
        <begin position="158"/>
        <end position="183"/>
    </location>
</feature>
<dbReference type="Gene3D" id="1.10.3720.10">
    <property type="entry name" value="MetI-like"/>
    <property type="match status" value="1"/>
</dbReference>
<dbReference type="OrthoDB" id="9774308at2"/>
<organism evidence="8 9">
    <name type="scientific">Lachnoanaerobaculum umeaense</name>
    <dbReference type="NCBI Taxonomy" id="617123"/>
    <lineage>
        <taxon>Bacteria</taxon>
        <taxon>Bacillati</taxon>
        <taxon>Bacillota</taxon>
        <taxon>Clostridia</taxon>
        <taxon>Lachnospirales</taxon>
        <taxon>Lachnospiraceae</taxon>
        <taxon>Lachnoanaerobaculum</taxon>
    </lineage>
</organism>
<evidence type="ECO:0000256" key="1">
    <source>
        <dbReference type="ARBA" id="ARBA00004651"/>
    </source>
</evidence>
<dbReference type="InterPro" id="IPR000515">
    <property type="entry name" value="MetI-like"/>
</dbReference>
<keyword evidence="9" id="KW-1185">Reference proteome</keyword>
<feature type="transmembrane region" description="Helical" evidence="7">
    <location>
        <begin position="69"/>
        <end position="94"/>
    </location>
</feature>
<dbReference type="Proteomes" id="UP000265562">
    <property type="component" value="Chromosome"/>
</dbReference>
<dbReference type="SUPFAM" id="SSF160964">
    <property type="entry name" value="MalF N-terminal region-like"/>
    <property type="match status" value="1"/>
</dbReference>
<name>A0A385Q2Y1_9FIRM</name>
<dbReference type="GO" id="GO:0055085">
    <property type="term" value="P:transmembrane transport"/>
    <property type="evidence" value="ECO:0007669"/>
    <property type="project" value="InterPro"/>
</dbReference>
<dbReference type="Pfam" id="PF00528">
    <property type="entry name" value="BPD_transp_1"/>
    <property type="match status" value="1"/>
</dbReference>
<evidence type="ECO:0000256" key="7">
    <source>
        <dbReference type="RuleBase" id="RU363032"/>
    </source>
</evidence>
<comment type="similarity">
    <text evidence="7">Belongs to the binding-protein-dependent transport system permease family.</text>
</comment>
<dbReference type="PROSITE" id="PS50928">
    <property type="entry name" value="ABC_TM1"/>
    <property type="match status" value="1"/>
</dbReference>
<feature type="transmembrane region" description="Helical" evidence="7">
    <location>
        <begin position="264"/>
        <end position="286"/>
    </location>
</feature>
<keyword evidence="5 7" id="KW-1133">Transmembrane helix</keyword>
<dbReference type="PANTHER" id="PTHR30193">
    <property type="entry name" value="ABC TRANSPORTER PERMEASE PROTEIN"/>
    <property type="match status" value="1"/>
</dbReference>
<dbReference type="PANTHER" id="PTHR30193:SF37">
    <property type="entry name" value="INNER MEMBRANE ABC TRANSPORTER PERMEASE PROTEIN YCJO"/>
    <property type="match status" value="1"/>
</dbReference>
<keyword evidence="6 7" id="KW-0472">Membrane</keyword>
<dbReference type="AlphaFoldDB" id="A0A385Q2Y1"/>
<accession>A0A385Q2Y1</accession>
<evidence type="ECO:0000313" key="9">
    <source>
        <dbReference type="Proteomes" id="UP000265562"/>
    </source>
</evidence>
<proteinExistence type="inferred from homology"/>
<evidence type="ECO:0000256" key="3">
    <source>
        <dbReference type="ARBA" id="ARBA00022475"/>
    </source>
</evidence>
<dbReference type="SUPFAM" id="SSF161098">
    <property type="entry name" value="MetI-like"/>
    <property type="match status" value="1"/>
</dbReference>
<evidence type="ECO:0000256" key="2">
    <source>
        <dbReference type="ARBA" id="ARBA00022448"/>
    </source>
</evidence>
<evidence type="ECO:0000256" key="5">
    <source>
        <dbReference type="ARBA" id="ARBA00022989"/>
    </source>
</evidence>
<evidence type="ECO:0000313" key="8">
    <source>
        <dbReference type="EMBL" id="AYB00721.1"/>
    </source>
</evidence>
<protein>
    <submittedName>
        <fullName evidence="8">Sugar ABC transporter permease</fullName>
    </submittedName>
</protein>
<dbReference type="RefSeq" id="WP_111525803.1">
    <property type="nucleotide sequence ID" value="NZ_CP032364.1"/>
</dbReference>
<keyword evidence="2 7" id="KW-0813">Transport</keyword>
<feature type="transmembrane region" description="Helical" evidence="7">
    <location>
        <begin position="12"/>
        <end position="39"/>
    </location>
</feature>
<keyword evidence="3" id="KW-1003">Cell membrane</keyword>
<gene>
    <name evidence="8" type="ORF">D4A81_12745</name>
</gene>